<dbReference type="Proteomes" id="UP000807825">
    <property type="component" value="Unassembled WGS sequence"/>
</dbReference>
<dbReference type="CDD" id="cd02853">
    <property type="entry name" value="E_set_MTHase_like_N"/>
    <property type="match status" value="1"/>
</dbReference>
<dbReference type="GO" id="GO:0005992">
    <property type="term" value="P:trehalose biosynthetic process"/>
    <property type="evidence" value="ECO:0007669"/>
    <property type="project" value="UniProtKB-UniRule"/>
</dbReference>
<dbReference type="AlphaFoldDB" id="A0A9D6V4B4"/>
<dbReference type="SUPFAM" id="SSF81296">
    <property type="entry name" value="E set domains"/>
    <property type="match status" value="1"/>
</dbReference>
<name>A0A9D6V4B4_9BACT</name>
<feature type="domain" description="Glycosyl hydrolase family 13 catalytic" evidence="18">
    <location>
        <begin position="87"/>
        <end position="456"/>
    </location>
</feature>
<evidence type="ECO:0000256" key="4">
    <source>
        <dbReference type="ARBA" id="ARBA00012268"/>
    </source>
</evidence>
<dbReference type="PIRSF" id="PIRSF006337">
    <property type="entry name" value="Trehalose_TreZ"/>
    <property type="match status" value="1"/>
</dbReference>
<protein>
    <recommendedName>
        <fullName evidence="5 13">Malto-oligosyltrehalose trehalohydrolase</fullName>
        <shortName evidence="14">MTHase</shortName>
        <ecNumber evidence="4 13">3.2.1.141</ecNumber>
    </recommendedName>
    <alternativeName>
        <fullName evidence="11 14">4-alpha-D-((1-&gt;4)-alpha-D-glucano)trehalose trehalohydrolase</fullName>
    </alternativeName>
    <alternativeName>
        <fullName evidence="10 14">Maltooligosyl trehalose trehalohydrolase</fullName>
    </alternativeName>
</protein>
<organism evidence="19 20">
    <name type="scientific">Desulfomonile tiedjei</name>
    <dbReference type="NCBI Taxonomy" id="2358"/>
    <lineage>
        <taxon>Bacteria</taxon>
        <taxon>Pseudomonadati</taxon>
        <taxon>Thermodesulfobacteriota</taxon>
        <taxon>Desulfomonilia</taxon>
        <taxon>Desulfomonilales</taxon>
        <taxon>Desulfomonilaceae</taxon>
        <taxon>Desulfomonile</taxon>
    </lineage>
</organism>
<evidence type="ECO:0000256" key="11">
    <source>
        <dbReference type="ARBA" id="ARBA00033284"/>
    </source>
</evidence>
<evidence type="ECO:0000259" key="18">
    <source>
        <dbReference type="SMART" id="SM00642"/>
    </source>
</evidence>
<evidence type="ECO:0000256" key="5">
    <source>
        <dbReference type="ARBA" id="ARBA00015938"/>
    </source>
</evidence>
<accession>A0A9D6V4B4</accession>
<dbReference type="InterPro" id="IPR013783">
    <property type="entry name" value="Ig-like_fold"/>
</dbReference>
<dbReference type="SUPFAM" id="SSF51445">
    <property type="entry name" value="(Trans)glycosidases"/>
    <property type="match status" value="1"/>
</dbReference>
<keyword evidence="9 14" id="KW-0326">Glycosidase</keyword>
<dbReference type="SMART" id="SM00642">
    <property type="entry name" value="Aamy"/>
    <property type="match status" value="1"/>
</dbReference>
<evidence type="ECO:0000256" key="10">
    <source>
        <dbReference type="ARBA" id="ARBA00032057"/>
    </source>
</evidence>
<gene>
    <name evidence="19" type="primary">treZ</name>
    <name evidence="19" type="ORF">HY912_13850</name>
</gene>
<dbReference type="Gene3D" id="1.10.10.760">
    <property type="entry name" value="E-set domains of sugar-utilizing enzymes"/>
    <property type="match status" value="1"/>
</dbReference>
<dbReference type="InterPro" id="IPR014756">
    <property type="entry name" value="Ig_E-set"/>
</dbReference>
<feature type="active site" description="Nucleophile" evidence="15">
    <location>
        <position position="258"/>
    </location>
</feature>
<evidence type="ECO:0000313" key="19">
    <source>
        <dbReference type="EMBL" id="MBI5250569.1"/>
    </source>
</evidence>
<evidence type="ECO:0000256" key="1">
    <source>
        <dbReference type="ARBA" id="ARBA00004496"/>
    </source>
</evidence>
<proteinExistence type="inferred from homology"/>
<evidence type="ECO:0000256" key="14">
    <source>
        <dbReference type="PIRNR" id="PIRNR006337"/>
    </source>
</evidence>
<keyword evidence="6" id="KW-0963">Cytoplasm</keyword>
<dbReference type="EMBL" id="JACRDE010000362">
    <property type="protein sequence ID" value="MBI5250569.1"/>
    <property type="molecule type" value="Genomic_DNA"/>
</dbReference>
<dbReference type="NCBIfam" id="TIGR02402">
    <property type="entry name" value="trehalose_TreZ"/>
    <property type="match status" value="1"/>
</dbReference>
<dbReference type="GO" id="GO:0005737">
    <property type="term" value="C:cytoplasm"/>
    <property type="evidence" value="ECO:0007669"/>
    <property type="project" value="UniProtKB-SubCell"/>
</dbReference>
<evidence type="ECO:0000256" key="12">
    <source>
        <dbReference type="ARBA" id="ARBA00034013"/>
    </source>
</evidence>
<comment type="similarity">
    <text evidence="3 14">Belongs to the glycosyl hydrolase 13 family.</text>
</comment>
<dbReference type="PANTHER" id="PTHR43651">
    <property type="entry name" value="1,4-ALPHA-GLUCAN-BRANCHING ENZYME"/>
    <property type="match status" value="1"/>
</dbReference>
<dbReference type="InterPro" id="IPR017853">
    <property type="entry name" value="GH"/>
</dbReference>
<keyword evidence="7 14" id="KW-0378">Hydrolase</keyword>
<feature type="binding site" evidence="16">
    <location>
        <begin position="320"/>
        <end position="324"/>
    </location>
    <ligand>
        <name>substrate</name>
    </ligand>
</feature>
<dbReference type="GO" id="GO:0033942">
    <property type="term" value="F:4-alpha-D-(1-&gt;4)-alpha-D-glucanotrehalose trehalohydrolase activity"/>
    <property type="evidence" value="ECO:0007669"/>
    <property type="project" value="UniProtKB-EC"/>
</dbReference>
<feature type="site" description="Transition state stabilizer" evidence="17">
    <location>
        <position position="389"/>
    </location>
</feature>
<comment type="caution">
    <text evidence="19">The sequence shown here is derived from an EMBL/GenBank/DDBJ whole genome shotgun (WGS) entry which is preliminary data.</text>
</comment>
<comment type="pathway">
    <text evidence="2 14">Glycan biosynthesis; trehalose biosynthesis.</text>
</comment>
<evidence type="ECO:0000256" key="16">
    <source>
        <dbReference type="PIRSR" id="PIRSR006337-2"/>
    </source>
</evidence>
<comment type="catalytic activity">
    <reaction evidence="12 14">
        <text>hydrolysis of (1-&gt;4)-alpha-D-glucosidic linkage in 4-alpha-D-[(1-&gt;4)-alpha-D-glucanosyl]n trehalose to yield trehalose and (1-&gt;4)-alpha-D-glucan.</text>
        <dbReference type="EC" id="3.2.1.141"/>
    </reaction>
</comment>
<evidence type="ECO:0000256" key="6">
    <source>
        <dbReference type="ARBA" id="ARBA00022490"/>
    </source>
</evidence>
<evidence type="ECO:0000256" key="9">
    <source>
        <dbReference type="ARBA" id="ARBA00023295"/>
    </source>
</evidence>
<feature type="binding site" evidence="16">
    <location>
        <begin position="256"/>
        <end position="261"/>
    </location>
    <ligand>
        <name>substrate</name>
    </ligand>
</feature>
<evidence type="ECO:0000256" key="17">
    <source>
        <dbReference type="PIRSR" id="PIRSR006337-3"/>
    </source>
</evidence>
<dbReference type="PANTHER" id="PTHR43651:SF11">
    <property type="entry name" value="MALTO-OLIGOSYLTREHALOSE TREHALOHYDROLASE"/>
    <property type="match status" value="1"/>
</dbReference>
<evidence type="ECO:0000256" key="8">
    <source>
        <dbReference type="ARBA" id="ARBA00023277"/>
    </source>
</evidence>
<keyword evidence="8" id="KW-0119">Carbohydrate metabolism</keyword>
<dbReference type="InterPro" id="IPR006047">
    <property type="entry name" value="GH13_cat_dom"/>
</dbReference>
<evidence type="ECO:0000313" key="20">
    <source>
        <dbReference type="Proteomes" id="UP000807825"/>
    </source>
</evidence>
<dbReference type="InterPro" id="IPR012768">
    <property type="entry name" value="Trehalose_TreZ"/>
</dbReference>
<evidence type="ECO:0000256" key="15">
    <source>
        <dbReference type="PIRSR" id="PIRSR006337-1"/>
    </source>
</evidence>
<dbReference type="Gene3D" id="3.20.20.80">
    <property type="entry name" value="Glycosidases"/>
    <property type="match status" value="1"/>
</dbReference>
<comment type="subcellular location">
    <subcellularLocation>
        <location evidence="1 15">Cytoplasm</location>
    </subcellularLocation>
</comment>
<feature type="active site" description="Proton donor" evidence="15">
    <location>
        <position position="295"/>
    </location>
</feature>
<dbReference type="Pfam" id="PF00128">
    <property type="entry name" value="Alpha-amylase"/>
    <property type="match status" value="1"/>
</dbReference>
<dbReference type="Gene3D" id="2.60.40.10">
    <property type="entry name" value="Immunoglobulins"/>
    <property type="match status" value="1"/>
</dbReference>
<sequence>MTLGATYLGERRCRLCVWAPSAELVEVHVIGPHDRITALSRDRAGYHSSVLMDTGPGDLYLYRLDGLTERPDPASRFQPSGIHGPSEVTDTRFAWEDGSWKGLPLSHYILYELHVGTFTQEGTFDAIIPHLDYFEDLGITAIELMPVAQFPGKRNWGYDGVYPYAVQNSYGGPEALKRLVNACHANGIAVVLDVVYNHLGPEGNYLWDFGPYFTDRYKTPWGPAINFDGPHSDGVRRFFIENALYWVNEFHIDALRIDAVHSIYDFSARHFLEDLAFAVHVQAEKLDRRIYVIPESDLNDSRLVRSRDLGGYGLDAQWNDDFHHALHTLLTNERTGYYEDFGKVSQMVKAFREGFVFSGEYSRFRQRRHGNSSAGISAHRFVVFSQNHDQVGNRSMGDRLTHSVTMEALKLAAGAVFLSPFLPLVFMGEEFGETAPFPYFTSHSDPNLIGSVRQGRSEEFKAFRWSGEPPDPQDESTYQSAKLNHELRREGFHATMHEFYRTLITLRKELSALNETGTGEMEVVGWEPQKVIMVRRWTRNWEVALVLHFGETEACVTVPLKEGRWLKRIDSTEIRWHGPGSAVPEILDSAGNFSLTLNPQSVLLLVRLEEI</sequence>
<evidence type="ECO:0000256" key="2">
    <source>
        <dbReference type="ARBA" id="ARBA00005199"/>
    </source>
</evidence>
<dbReference type="CDD" id="cd11325">
    <property type="entry name" value="AmyAc_GTHase"/>
    <property type="match status" value="1"/>
</dbReference>
<evidence type="ECO:0000256" key="3">
    <source>
        <dbReference type="ARBA" id="ARBA00008061"/>
    </source>
</evidence>
<evidence type="ECO:0000256" key="7">
    <source>
        <dbReference type="ARBA" id="ARBA00022801"/>
    </source>
</evidence>
<reference evidence="19" key="1">
    <citation type="submission" date="2020-07" db="EMBL/GenBank/DDBJ databases">
        <title>Huge and variable diversity of episymbiotic CPR bacteria and DPANN archaea in groundwater ecosystems.</title>
        <authorList>
            <person name="He C.Y."/>
            <person name="Keren R."/>
            <person name="Whittaker M."/>
            <person name="Farag I.F."/>
            <person name="Doudna J."/>
            <person name="Cate J.H.D."/>
            <person name="Banfield J.F."/>
        </authorList>
    </citation>
    <scope>NUCLEOTIDE SEQUENCE</scope>
    <source>
        <strain evidence="19">NC_groundwater_1664_Pr3_B-0.1um_52_9</strain>
    </source>
</reference>
<dbReference type="InterPro" id="IPR044901">
    <property type="entry name" value="Trehalose_TreZ_E-set_sf"/>
</dbReference>
<feature type="binding site" evidence="16">
    <location>
        <begin position="388"/>
        <end position="393"/>
    </location>
    <ligand>
        <name>substrate</name>
    </ligand>
</feature>
<dbReference type="EC" id="3.2.1.141" evidence="4 13"/>
<evidence type="ECO:0000256" key="13">
    <source>
        <dbReference type="NCBIfam" id="TIGR02402"/>
    </source>
</evidence>